<evidence type="ECO:0000259" key="6">
    <source>
        <dbReference type="PROSITE" id="PS50089"/>
    </source>
</evidence>
<feature type="region of interest" description="Disordered" evidence="5">
    <location>
        <begin position="94"/>
        <end position="164"/>
    </location>
</feature>
<name>A0A8C6TE51_9GOBI</name>
<evidence type="ECO:0000313" key="7">
    <source>
        <dbReference type="Ensembl" id="ENSNMLP00000020163.1"/>
    </source>
</evidence>
<feature type="compositionally biased region" description="Basic residues" evidence="5">
    <location>
        <begin position="135"/>
        <end position="145"/>
    </location>
</feature>
<dbReference type="PROSITE" id="PS50089">
    <property type="entry name" value="ZF_RING_2"/>
    <property type="match status" value="1"/>
</dbReference>
<dbReference type="Ensembl" id="ENSNMLT00000022628.1">
    <property type="protein sequence ID" value="ENSNMLP00000020163.1"/>
    <property type="gene ID" value="ENSNMLG00000013173.1"/>
</dbReference>
<feature type="compositionally biased region" description="Polar residues" evidence="5">
    <location>
        <begin position="152"/>
        <end position="164"/>
    </location>
</feature>
<protein>
    <submittedName>
        <fullName evidence="7">Si:ch73-335l21.4</fullName>
    </submittedName>
</protein>
<dbReference type="GO" id="GO:0016567">
    <property type="term" value="P:protein ubiquitination"/>
    <property type="evidence" value="ECO:0007669"/>
    <property type="project" value="TreeGrafter"/>
</dbReference>
<dbReference type="PROSITE" id="PS00518">
    <property type="entry name" value="ZF_RING_1"/>
    <property type="match status" value="1"/>
</dbReference>
<keyword evidence="1" id="KW-0479">Metal-binding</keyword>
<keyword evidence="3" id="KW-0862">Zinc</keyword>
<dbReference type="Proteomes" id="UP000694523">
    <property type="component" value="Unplaced"/>
</dbReference>
<dbReference type="Pfam" id="PF13445">
    <property type="entry name" value="zf-RING_UBOX"/>
    <property type="match status" value="1"/>
</dbReference>
<organism evidence="7 8">
    <name type="scientific">Neogobius melanostomus</name>
    <name type="common">round goby</name>
    <dbReference type="NCBI Taxonomy" id="47308"/>
    <lineage>
        <taxon>Eukaryota</taxon>
        <taxon>Metazoa</taxon>
        <taxon>Chordata</taxon>
        <taxon>Craniata</taxon>
        <taxon>Vertebrata</taxon>
        <taxon>Euteleostomi</taxon>
        <taxon>Actinopterygii</taxon>
        <taxon>Neopterygii</taxon>
        <taxon>Teleostei</taxon>
        <taxon>Neoteleostei</taxon>
        <taxon>Acanthomorphata</taxon>
        <taxon>Gobiaria</taxon>
        <taxon>Gobiiformes</taxon>
        <taxon>Gobioidei</taxon>
        <taxon>Gobiidae</taxon>
        <taxon>Benthophilinae</taxon>
        <taxon>Neogobiini</taxon>
        <taxon>Neogobius</taxon>
    </lineage>
</organism>
<dbReference type="InterPro" id="IPR027370">
    <property type="entry name" value="Znf-RING_euk"/>
</dbReference>
<evidence type="ECO:0000256" key="5">
    <source>
        <dbReference type="SAM" id="MobiDB-lite"/>
    </source>
</evidence>
<evidence type="ECO:0000256" key="3">
    <source>
        <dbReference type="ARBA" id="ARBA00022833"/>
    </source>
</evidence>
<dbReference type="InterPro" id="IPR013083">
    <property type="entry name" value="Znf_RING/FYVE/PHD"/>
</dbReference>
<feature type="compositionally biased region" description="Acidic residues" evidence="5">
    <location>
        <begin position="94"/>
        <end position="128"/>
    </location>
</feature>
<evidence type="ECO:0000256" key="2">
    <source>
        <dbReference type="ARBA" id="ARBA00022771"/>
    </source>
</evidence>
<feature type="domain" description="RING-type" evidence="6">
    <location>
        <begin position="7"/>
        <end position="61"/>
    </location>
</feature>
<dbReference type="PANTHER" id="PTHR22791">
    <property type="entry name" value="RING-TYPE DOMAIN-CONTAINING PROTEIN"/>
    <property type="match status" value="1"/>
</dbReference>
<dbReference type="InterPro" id="IPR001841">
    <property type="entry name" value="Znf_RING"/>
</dbReference>
<keyword evidence="2 4" id="KW-0863">Zinc-finger</keyword>
<dbReference type="InterPro" id="IPR051435">
    <property type="entry name" value="RING_finger_E3_ubiq-ligases"/>
</dbReference>
<reference evidence="7" key="1">
    <citation type="submission" date="2025-08" db="UniProtKB">
        <authorList>
            <consortium name="Ensembl"/>
        </authorList>
    </citation>
    <scope>IDENTIFICATION</scope>
</reference>
<proteinExistence type="predicted"/>
<dbReference type="GO" id="GO:0008270">
    <property type="term" value="F:zinc ion binding"/>
    <property type="evidence" value="ECO:0007669"/>
    <property type="project" value="UniProtKB-KW"/>
</dbReference>
<dbReference type="AlphaFoldDB" id="A0A8C6TE51"/>
<keyword evidence="8" id="KW-1185">Reference proteome</keyword>
<dbReference type="SUPFAM" id="SSF57850">
    <property type="entry name" value="RING/U-box"/>
    <property type="match status" value="1"/>
</dbReference>
<evidence type="ECO:0000256" key="4">
    <source>
        <dbReference type="PROSITE-ProRule" id="PRU00175"/>
    </source>
</evidence>
<dbReference type="Gene3D" id="3.30.40.10">
    <property type="entry name" value="Zinc/RING finger domain, C3HC4 (zinc finger)"/>
    <property type="match status" value="1"/>
</dbReference>
<evidence type="ECO:0000256" key="1">
    <source>
        <dbReference type="ARBA" id="ARBA00022723"/>
    </source>
</evidence>
<dbReference type="InterPro" id="IPR017907">
    <property type="entry name" value="Znf_RING_CS"/>
</dbReference>
<reference evidence="7" key="2">
    <citation type="submission" date="2025-09" db="UniProtKB">
        <authorList>
            <consortium name="Ensembl"/>
        </authorList>
    </citation>
    <scope>IDENTIFICATION</scope>
</reference>
<sequence>MCTELECAICYLTYNAGRRCPRELQCKHTFCESCLLALSRALALTDAHHGPDRAIVCPLCRHITSISAEGKIRVELRVDESAMEQLLVTGVLLEPEEAEPEQPEEPDGSQDTDEDGTPSESAAEDSDLSEGNSRGRLRRSMRKVWQKISGKNARQTQENNLTNMSSDDMRSLALMACYMF</sequence>
<evidence type="ECO:0000313" key="8">
    <source>
        <dbReference type="Proteomes" id="UP000694523"/>
    </source>
</evidence>
<accession>A0A8C6TE51</accession>
<dbReference type="SMART" id="SM00184">
    <property type="entry name" value="RING"/>
    <property type="match status" value="1"/>
</dbReference>
<dbReference type="PANTHER" id="PTHR22791:SF14">
    <property type="entry name" value="RING FINGER PROTEIN 227"/>
    <property type="match status" value="1"/>
</dbReference>
<dbReference type="GO" id="GO:0061630">
    <property type="term" value="F:ubiquitin protein ligase activity"/>
    <property type="evidence" value="ECO:0007669"/>
    <property type="project" value="TreeGrafter"/>
</dbReference>